<evidence type="ECO:0000256" key="1">
    <source>
        <dbReference type="PROSITE-ProRule" id="PRU00284"/>
    </source>
</evidence>
<protein>
    <submittedName>
        <fullName evidence="3">Aerotaxis receptor</fullName>
    </submittedName>
</protein>
<dbReference type="Gene3D" id="1.10.287.950">
    <property type="entry name" value="Methyl-accepting chemotaxis protein"/>
    <property type="match status" value="1"/>
</dbReference>
<feature type="domain" description="Methyl-accepting transducer" evidence="2">
    <location>
        <begin position="243"/>
        <end position="379"/>
    </location>
</feature>
<keyword evidence="3" id="KW-0675">Receptor</keyword>
<dbReference type="InterPro" id="IPR013655">
    <property type="entry name" value="PAS_fold_3"/>
</dbReference>
<dbReference type="CDD" id="cd00130">
    <property type="entry name" value="PAS"/>
    <property type="match status" value="1"/>
</dbReference>
<dbReference type="SMART" id="SM00086">
    <property type="entry name" value="PAC"/>
    <property type="match status" value="1"/>
</dbReference>
<dbReference type="STRING" id="1069081.SAMN05660197_1071"/>
<evidence type="ECO:0000259" key="2">
    <source>
        <dbReference type="PROSITE" id="PS50111"/>
    </source>
</evidence>
<dbReference type="InterPro" id="IPR004089">
    <property type="entry name" value="MCPsignal_dom"/>
</dbReference>
<dbReference type="InterPro" id="IPR001610">
    <property type="entry name" value="PAC"/>
</dbReference>
<dbReference type="InterPro" id="IPR000014">
    <property type="entry name" value="PAS"/>
</dbReference>
<dbReference type="SUPFAM" id="SSF58104">
    <property type="entry name" value="Methyl-accepting chemotaxis protein (MCP) signaling domain"/>
    <property type="match status" value="1"/>
</dbReference>
<dbReference type="GO" id="GO:0016020">
    <property type="term" value="C:membrane"/>
    <property type="evidence" value="ECO:0007669"/>
    <property type="project" value="InterPro"/>
</dbReference>
<dbReference type="AlphaFoldDB" id="A0A1W1WST9"/>
<gene>
    <name evidence="3" type="ORF">SAMN05660197_1071</name>
</gene>
<evidence type="ECO:0000313" key="4">
    <source>
        <dbReference type="Proteomes" id="UP000192602"/>
    </source>
</evidence>
<dbReference type="NCBIfam" id="TIGR00229">
    <property type="entry name" value="sensory_box"/>
    <property type="match status" value="1"/>
</dbReference>
<dbReference type="Pfam" id="PF08447">
    <property type="entry name" value="PAS_3"/>
    <property type="match status" value="1"/>
</dbReference>
<dbReference type="SUPFAM" id="SSF55785">
    <property type="entry name" value="PYP-like sensor domain (PAS domain)"/>
    <property type="match status" value="1"/>
</dbReference>
<sequence>MTYKNIYNKRGIEPKNSESPFALDELFFSITDPKGIILTGNDVFQEVSKFDRDELIGKPHNIIRHPDMPRAIFKAVWDTIKAGKPFVGYVKNMAKDGSYYWVLAAIYPVVNEEGEIEKYISIRLKPSSKIFDLIPNLYKEILEVELKNDMESAHAFLMEKLHALGFETYEDFSKRAFFEEIESREKLLDNQNNVSCQTDLTQVNNKNIGFIDLLCNLQTIFFRLNRYFNEIFGKVNLFLNLNEELNKKSKFIYELAEDIRLLSLNASIESYKIKKDGVSFSTLSHEMRKNAELSERKILQLSKIIENTKKDIEDIGFNILSSKLIIEMITFFIKEMIQNLSQASLSHEKQQEVINNINELFELLRIYAKHLAINVDKSKSQLRSMYYNIQELNVLINRLDFIHINGLIESAHTKEEGGGFTIIFSQMLKLIEAAKSEIINLETSIYSASEENQNVNLITQIAQRKIMKLQKEYGAVLSSYI</sequence>
<accession>A0A1W1WST9</accession>
<name>A0A1W1WST9_9BACT</name>
<proteinExistence type="predicted"/>
<dbReference type="GO" id="GO:0007165">
    <property type="term" value="P:signal transduction"/>
    <property type="evidence" value="ECO:0007669"/>
    <property type="project" value="UniProtKB-KW"/>
</dbReference>
<dbReference type="EMBL" id="FWWZ01000001">
    <property type="protein sequence ID" value="SMC09265.1"/>
    <property type="molecule type" value="Genomic_DNA"/>
</dbReference>
<dbReference type="InterPro" id="IPR035965">
    <property type="entry name" value="PAS-like_dom_sf"/>
</dbReference>
<dbReference type="Gene3D" id="3.30.450.20">
    <property type="entry name" value="PAS domain"/>
    <property type="match status" value="1"/>
</dbReference>
<keyword evidence="1" id="KW-0807">Transducer</keyword>
<evidence type="ECO:0000313" key="3">
    <source>
        <dbReference type="EMBL" id="SMC09265.1"/>
    </source>
</evidence>
<reference evidence="4" key="1">
    <citation type="submission" date="2017-04" db="EMBL/GenBank/DDBJ databases">
        <authorList>
            <person name="Varghese N."/>
            <person name="Submissions S."/>
        </authorList>
    </citation>
    <scope>NUCLEOTIDE SEQUENCE [LARGE SCALE GENOMIC DNA]</scope>
    <source>
        <strain evidence="4">DSM 16512</strain>
    </source>
</reference>
<dbReference type="RefSeq" id="WP_084275502.1">
    <property type="nucleotide sequence ID" value="NZ_AP026671.1"/>
</dbReference>
<keyword evidence="4" id="KW-1185">Reference proteome</keyword>
<dbReference type="OrthoDB" id="5347550at2"/>
<dbReference type="Proteomes" id="UP000192602">
    <property type="component" value="Unassembled WGS sequence"/>
</dbReference>
<dbReference type="PROSITE" id="PS50111">
    <property type="entry name" value="CHEMOTAXIS_TRANSDUC_2"/>
    <property type="match status" value="1"/>
</dbReference>
<organism evidence="3 4">
    <name type="scientific">Nitratiruptor tergarcus DSM 16512</name>
    <dbReference type="NCBI Taxonomy" id="1069081"/>
    <lineage>
        <taxon>Bacteria</taxon>
        <taxon>Pseudomonadati</taxon>
        <taxon>Campylobacterota</taxon>
        <taxon>Epsilonproteobacteria</taxon>
        <taxon>Nautiliales</taxon>
        <taxon>Nitratiruptoraceae</taxon>
        <taxon>Nitratiruptor</taxon>
    </lineage>
</organism>